<evidence type="ECO:0000313" key="2">
    <source>
        <dbReference type="Proteomes" id="UP000814140"/>
    </source>
</evidence>
<gene>
    <name evidence="1" type="ORF">BV25DRAFT_1720641</name>
</gene>
<reference evidence="1" key="2">
    <citation type="journal article" date="2022" name="New Phytol.">
        <title>Evolutionary transition to the ectomycorrhizal habit in the genomes of a hyperdiverse lineage of mushroom-forming fungi.</title>
        <authorList>
            <person name="Looney B."/>
            <person name="Miyauchi S."/>
            <person name="Morin E."/>
            <person name="Drula E."/>
            <person name="Courty P.E."/>
            <person name="Kohler A."/>
            <person name="Kuo A."/>
            <person name="LaButti K."/>
            <person name="Pangilinan J."/>
            <person name="Lipzen A."/>
            <person name="Riley R."/>
            <person name="Andreopoulos W."/>
            <person name="He G."/>
            <person name="Johnson J."/>
            <person name="Nolan M."/>
            <person name="Tritt A."/>
            <person name="Barry K.W."/>
            <person name="Grigoriev I.V."/>
            <person name="Nagy L.G."/>
            <person name="Hibbett D."/>
            <person name="Henrissat B."/>
            <person name="Matheny P.B."/>
            <person name="Labbe J."/>
            <person name="Martin F.M."/>
        </authorList>
    </citation>
    <scope>NUCLEOTIDE SEQUENCE</scope>
    <source>
        <strain evidence="1">HHB10654</strain>
    </source>
</reference>
<name>A0ACB8SJH0_9AGAM</name>
<proteinExistence type="predicted"/>
<reference evidence="1" key="1">
    <citation type="submission" date="2021-03" db="EMBL/GenBank/DDBJ databases">
        <authorList>
            <consortium name="DOE Joint Genome Institute"/>
            <person name="Ahrendt S."/>
            <person name="Looney B.P."/>
            <person name="Miyauchi S."/>
            <person name="Morin E."/>
            <person name="Drula E."/>
            <person name="Courty P.E."/>
            <person name="Chicoki N."/>
            <person name="Fauchery L."/>
            <person name="Kohler A."/>
            <person name="Kuo A."/>
            <person name="Labutti K."/>
            <person name="Pangilinan J."/>
            <person name="Lipzen A."/>
            <person name="Riley R."/>
            <person name="Andreopoulos W."/>
            <person name="He G."/>
            <person name="Johnson J."/>
            <person name="Barry K.W."/>
            <person name="Grigoriev I.V."/>
            <person name="Nagy L."/>
            <person name="Hibbett D."/>
            <person name="Henrissat B."/>
            <person name="Matheny P.B."/>
            <person name="Labbe J."/>
            <person name="Martin F."/>
        </authorList>
    </citation>
    <scope>NUCLEOTIDE SEQUENCE</scope>
    <source>
        <strain evidence="1">HHB10654</strain>
    </source>
</reference>
<sequence length="164" mass="17290">MPSFNDLFDIFVDEPCKGCGAAFGMHACHALCDTARPLAGASSLATDGAQTASVCRAAQYPTTAGVKRAVKRGKVEPERLPRPNPQTSSHSQCSHRRGLRVVGPSAVAAASASARRLQSTFAKLSTALLEQYKVLATRVHSPPRPVSSAAAVRSVHSRSLRPEA</sequence>
<accession>A0ACB8SJH0</accession>
<organism evidence="1 2">
    <name type="scientific">Artomyces pyxidatus</name>
    <dbReference type="NCBI Taxonomy" id="48021"/>
    <lineage>
        <taxon>Eukaryota</taxon>
        <taxon>Fungi</taxon>
        <taxon>Dikarya</taxon>
        <taxon>Basidiomycota</taxon>
        <taxon>Agaricomycotina</taxon>
        <taxon>Agaricomycetes</taxon>
        <taxon>Russulales</taxon>
        <taxon>Auriscalpiaceae</taxon>
        <taxon>Artomyces</taxon>
    </lineage>
</organism>
<protein>
    <submittedName>
        <fullName evidence="1">Uncharacterized protein</fullName>
    </submittedName>
</protein>
<dbReference type="Proteomes" id="UP000814140">
    <property type="component" value="Unassembled WGS sequence"/>
</dbReference>
<keyword evidence="2" id="KW-1185">Reference proteome</keyword>
<dbReference type="EMBL" id="MU277277">
    <property type="protein sequence ID" value="KAI0055851.1"/>
    <property type="molecule type" value="Genomic_DNA"/>
</dbReference>
<evidence type="ECO:0000313" key="1">
    <source>
        <dbReference type="EMBL" id="KAI0055851.1"/>
    </source>
</evidence>
<comment type="caution">
    <text evidence="1">The sequence shown here is derived from an EMBL/GenBank/DDBJ whole genome shotgun (WGS) entry which is preliminary data.</text>
</comment>